<name>A0A7M1T445_9FLAO</name>
<sequence length="72" mass="8275">MKVIIEEAESGFYGFAEDDNIVDALVTYGSTVEEFKEDFKEVLEIVIQSKERNGDLKAAEYYRNAVPEFVFK</sequence>
<dbReference type="KEGG" id="civ:IMZ16_01170"/>
<accession>A0A7M1T445</accession>
<evidence type="ECO:0000313" key="1">
    <source>
        <dbReference type="EMBL" id="QOR74087.1"/>
    </source>
</evidence>
<reference evidence="1 2" key="1">
    <citation type="submission" date="2020-10" db="EMBL/GenBank/DDBJ databases">
        <title>Complete genome of Cruoricapor ignavus strain M1214 isolated from the blood culture of a febrile patient.</title>
        <authorList>
            <person name="Guglielmino C.J.D."/>
        </authorList>
    </citation>
    <scope>NUCLEOTIDE SEQUENCE [LARGE SCALE GENOMIC DNA]</scope>
    <source>
        <strain evidence="1 2">M1214</strain>
    </source>
</reference>
<proteinExistence type="predicted"/>
<dbReference type="Proteomes" id="UP000593605">
    <property type="component" value="Chromosome"/>
</dbReference>
<protein>
    <submittedName>
        <fullName evidence="1">Uncharacterized protein</fullName>
    </submittedName>
</protein>
<dbReference type="RefSeq" id="WP_193440158.1">
    <property type="nucleotide sequence ID" value="NZ_CP063145.1"/>
</dbReference>
<gene>
    <name evidence="1" type="ORF">IMZ16_01170</name>
</gene>
<organism evidence="1 2">
    <name type="scientific">Cruoricaptor ignavus</name>
    <dbReference type="NCBI Taxonomy" id="1118202"/>
    <lineage>
        <taxon>Bacteria</taxon>
        <taxon>Pseudomonadati</taxon>
        <taxon>Bacteroidota</taxon>
        <taxon>Flavobacteriia</taxon>
        <taxon>Flavobacteriales</taxon>
        <taxon>Weeksellaceae</taxon>
        <taxon>Cruoricaptor</taxon>
    </lineage>
</organism>
<evidence type="ECO:0000313" key="2">
    <source>
        <dbReference type="Proteomes" id="UP000593605"/>
    </source>
</evidence>
<dbReference type="EMBL" id="CP063145">
    <property type="protein sequence ID" value="QOR74087.1"/>
    <property type="molecule type" value="Genomic_DNA"/>
</dbReference>
<dbReference type="AlphaFoldDB" id="A0A7M1T445"/>